<evidence type="ECO:0000313" key="2">
    <source>
        <dbReference type="EMBL" id="MDQ0464068.1"/>
    </source>
</evidence>
<gene>
    <name evidence="2" type="ORF">QO010_001839</name>
</gene>
<feature type="signal peptide" evidence="1">
    <location>
        <begin position="1"/>
        <end position="22"/>
    </location>
</feature>
<evidence type="ECO:0008006" key="4">
    <source>
        <dbReference type="Google" id="ProtNLM"/>
    </source>
</evidence>
<evidence type="ECO:0000256" key="1">
    <source>
        <dbReference type="SAM" id="SignalP"/>
    </source>
</evidence>
<sequence length="98" mass="10321">MKPAYLALLFLAACAASPLPEATREEPPMPAEPMKDSCRAGELQAFVGKSKDALPPIPAGVSRRLVCTTCAMTMDYSPTRQTVTFDSASGIVKSAKCG</sequence>
<dbReference type="Proteomes" id="UP001228905">
    <property type="component" value="Unassembled WGS sequence"/>
</dbReference>
<keyword evidence="3" id="KW-1185">Reference proteome</keyword>
<comment type="caution">
    <text evidence="2">The sequence shown here is derived from an EMBL/GenBank/DDBJ whole genome shotgun (WGS) entry which is preliminary data.</text>
</comment>
<organism evidence="2 3">
    <name type="scientific">Caulobacter ginsengisoli</name>
    <dbReference type="NCBI Taxonomy" id="400775"/>
    <lineage>
        <taxon>Bacteria</taxon>
        <taxon>Pseudomonadati</taxon>
        <taxon>Pseudomonadota</taxon>
        <taxon>Alphaproteobacteria</taxon>
        <taxon>Caulobacterales</taxon>
        <taxon>Caulobacteraceae</taxon>
        <taxon>Caulobacter</taxon>
    </lineage>
</organism>
<dbReference type="RefSeq" id="WP_307348462.1">
    <property type="nucleotide sequence ID" value="NZ_JAUSVS010000002.1"/>
</dbReference>
<keyword evidence="1" id="KW-0732">Signal</keyword>
<dbReference type="EMBL" id="JAUSVS010000002">
    <property type="protein sequence ID" value="MDQ0464068.1"/>
    <property type="molecule type" value="Genomic_DNA"/>
</dbReference>
<evidence type="ECO:0000313" key="3">
    <source>
        <dbReference type="Proteomes" id="UP001228905"/>
    </source>
</evidence>
<feature type="chain" id="PRO_5045803035" description="Hemolysin" evidence="1">
    <location>
        <begin position="23"/>
        <end position="98"/>
    </location>
</feature>
<protein>
    <recommendedName>
        <fullName evidence="4">Hemolysin</fullName>
    </recommendedName>
</protein>
<name>A0ABU0ISD8_9CAUL</name>
<proteinExistence type="predicted"/>
<reference evidence="2 3" key="1">
    <citation type="submission" date="2023-07" db="EMBL/GenBank/DDBJ databases">
        <title>Genomic Encyclopedia of Type Strains, Phase IV (KMG-IV): sequencing the most valuable type-strain genomes for metagenomic binning, comparative biology and taxonomic classification.</title>
        <authorList>
            <person name="Goeker M."/>
        </authorList>
    </citation>
    <scope>NUCLEOTIDE SEQUENCE [LARGE SCALE GENOMIC DNA]</scope>
    <source>
        <strain evidence="2 3">DSM 18695</strain>
    </source>
</reference>
<accession>A0ABU0ISD8</accession>
<dbReference type="Gene3D" id="3.30.10.10">
    <property type="entry name" value="Trypsin Inhibitor V, subunit A"/>
    <property type="match status" value="1"/>
</dbReference>